<dbReference type="InterPro" id="IPR020843">
    <property type="entry name" value="ER"/>
</dbReference>
<dbReference type="PANTHER" id="PTHR44154">
    <property type="entry name" value="QUINONE OXIDOREDUCTASE"/>
    <property type="match status" value="1"/>
</dbReference>
<dbReference type="InterPro" id="IPR036291">
    <property type="entry name" value="NAD(P)-bd_dom_sf"/>
</dbReference>
<keyword evidence="4" id="KW-1185">Reference proteome</keyword>
<dbReference type="PANTHER" id="PTHR44154:SF1">
    <property type="entry name" value="QUINONE OXIDOREDUCTASE"/>
    <property type="match status" value="1"/>
</dbReference>
<evidence type="ECO:0000313" key="4">
    <source>
        <dbReference type="Proteomes" id="UP001583193"/>
    </source>
</evidence>
<dbReference type="InterPro" id="IPR013154">
    <property type="entry name" value="ADH-like_N"/>
</dbReference>
<dbReference type="SMART" id="SM00829">
    <property type="entry name" value="PKS_ER"/>
    <property type="match status" value="1"/>
</dbReference>
<sequence>MMKAVVIHEPGAPSVLKLEQRPIPRPNPGEVLIRVKAFGLNRSEMFTRQGHSPGVKFPRILGIEAVGIVEKAPGNENAIPTGATAVTCMGGMGRMFDGGYAEYTCVPAKQVEVLKTKLPWKVLGALPEMLQTAWGSLYTALNLQKGERLLVRGGTSSVGFAAVGIAKQQGAIVASTSRKKEREGVVREYGADEFYVDDGAIAKQLEGQEDKKFDKVLELVGTVTLADSLAATKKGGTVCVTGIVGNSWSMEKFSPMEIIPKATKLTVYGGSEEDLKTMPFGELAEQVEIGKLKVKIGKVFKMDEIVEAHRCMDENTAEGKIVVLTGA</sequence>
<dbReference type="Pfam" id="PF13602">
    <property type="entry name" value="ADH_zinc_N_2"/>
    <property type="match status" value="1"/>
</dbReference>
<dbReference type="InterPro" id="IPR011032">
    <property type="entry name" value="GroES-like_sf"/>
</dbReference>
<dbReference type="SUPFAM" id="SSF50129">
    <property type="entry name" value="GroES-like"/>
    <property type="match status" value="1"/>
</dbReference>
<feature type="domain" description="Enoyl reductase (ER)" evidence="2">
    <location>
        <begin position="11"/>
        <end position="323"/>
    </location>
</feature>
<dbReference type="SUPFAM" id="SSF51735">
    <property type="entry name" value="NAD(P)-binding Rossmann-fold domains"/>
    <property type="match status" value="1"/>
</dbReference>
<protein>
    <recommendedName>
        <fullName evidence="2">Enoyl reductase (ER) domain-containing protein</fullName>
    </recommendedName>
</protein>
<accession>A0ABR3X3W9</accession>
<comment type="caution">
    <text evidence="3">The sequence shown here is derived from an EMBL/GenBank/DDBJ whole genome shotgun (WGS) entry which is preliminary data.</text>
</comment>
<dbReference type="Gene3D" id="3.40.50.720">
    <property type="entry name" value="NAD(P)-binding Rossmann-like Domain"/>
    <property type="match status" value="1"/>
</dbReference>
<dbReference type="Gene3D" id="3.90.180.10">
    <property type="entry name" value="Medium-chain alcohol dehydrogenases, catalytic domain"/>
    <property type="match status" value="1"/>
</dbReference>
<dbReference type="InterPro" id="IPR051603">
    <property type="entry name" value="Zinc-ADH_QOR/CCCR"/>
</dbReference>
<dbReference type="CDD" id="cd08243">
    <property type="entry name" value="quinone_oxidoreductase_like_1"/>
    <property type="match status" value="1"/>
</dbReference>
<dbReference type="Proteomes" id="UP001583193">
    <property type="component" value="Unassembled WGS sequence"/>
</dbReference>
<evidence type="ECO:0000259" key="2">
    <source>
        <dbReference type="SMART" id="SM00829"/>
    </source>
</evidence>
<reference evidence="3 4" key="1">
    <citation type="journal article" date="2024" name="IMA Fungus">
        <title>IMA Genome - F19 : A genome assembly and annotation guide to empower mycologists, including annotated draft genome sequences of Ceratocystis pirilliformis, Diaporthe australafricana, Fusarium ophioides, Paecilomyces lecythidis, and Sporothrix stenoceras.</title>
        <authorList>
            <person name="Aylward J."/>
            <person name="Wilson A.M."/>
            <person name="Visagie C.M."/>
            <person name="Spraker J."/>
            <person name="Barnes I."/>
            <person name="Buitendag C."/>
            <person name="Ceriani C."/>
            <person name="Del Mar Angel L."/>
            <person name="du Plessis D."/>
            <person name="Fuchs T."/>
            <person name="Gasser K."/>
            <person name="Kramer D."/>
            <person name="Li W."/>
            <person name="Munsamy K."/>
            <person name="Piso A."/>
            <person name="Price J.L."/>
            <person name="Sonnekus B."/>
            <person name="Thomas C."/>
            <person name="van der Nest A."/>
            <person name="van Dijk A."/>
            <person name="van Heerden A."/>
            <person name="van Vuuren N."/>
            <person name="Yilmaz N."/>
            <person name="Duong T.A."/>
            <person name="van der Merwe N.A."/>
            <person name="Wingfield M.J."/>
            <person name="Wingfield B.D."/>
        </authorList>
    </citation>
    <scope>NUCLEOTIDE SEQUENCE [LARGE SCALE GENOMIC DNA]</scope>
    <source>
        <strain evidence="3 4">CMW 18167</strain>
    </source>
</reference>
<organism evidence="3 4">
    <name type="scientific">Paecilomyces lecythidis</name>
    <dbReference type="NCBI Taxonomy" id="3004212"/>
    <lineage>
        <taxon>Eukaryota</taxon>
        <taxon>Fungi</taxon>
        <taxon>Dikarya</taxon>
        <taxon>Ascomycota</taxon>
        <taxon>Pezizomycotina</taxon>
        <taxon>Eurotiomycetes</taxon>
        <taxon>Eurotiomycetidae</taxon>
        <taxon>Eurotiales</taxon>
        <taxon>Thermoascaceae</taxon>
        <taxon>Paecilomyces</taxon>
    </lineage>
</organism>
<proteinExistence type="predicted"/>
<evidence type="ECO:0000256" key="1">
    <source>
        <dbReference type="ARBA" id="ARBA00022857"/>
    </source>
</evidence>
<dbReference type="EMBL" id="JAVDPF010000030">
    <property type="protein sequence ID" value="KAL1870636.1"/>
    <property type="molecule type" value="Genomic_DNA"/>
</dbReference>
<keyword evidence="1" id="KW-0521">NADP</keyword>
<evidence type="ECO:0000313" key="3">
    <source>
        <dbReference type="EMBL" id="KAL1870636.1"/>
    </source>
</evidence>
<name>A0ABR3X3W9_9EURO</name>
<dbReference type="Pfam" id="PF08240">
    <property type="entry name" value="ADH_N"/>
    <property type="match status" value="1"/>
</dbReference>
<gene>
    <name evidence="3" type="ORF">Plec18167_007400</name>
</gene>